<dbReference type="InterPro" id="IPR001214">
    <property type="entry name" value="SET_dom"/>
</dbReference>
<evidence type="ECO:0000259" key="1">
    <source>
        <dbReference type="Pfam" id="PF00856"/>
    </source>
</evidence>
<sequence>MAQKSMSTPRLHLQPLNEAHLVHFKELNSRPEVFRFIHEQALTEQEATDDHAARLAAGTLVPGLGVWSDLLADGGEFVGGWALSPVGCGLAQALDDSQPDIVLSLRNVHEFNSISEQYAGMIRTNGLPIGADGSDAGIFEHACRINHVCSNNAQKSWDENLERHTVHALRDMQQGEEIIISYLRKSQPETSRLGSSSLHMFLQSLCVRAKREPRKRHQTRSHLKA</sequence>
<dbReference type="Pfam" id="PF00856">
    <property type="entry name" value="SET"/>
    <property type="match status" value="1"/>
</dbReference>
<gene>
    <name evidence="2" type="ORF">BBO_09553</name>
</gene>
<dbReference type="EMBL" id="AZHA01000129">
    <property type="protein sequence ID" value="KZZ92604.1"/>
    <property type="molecule type" value="Genomic_DNA"/>
</dbReference>
<comment type="caution">
    <text evidence="2">The sequence shown here is derived from an EMBL/GenBank/DDBJ whole genome shotgun (WGS) entry which is preliminary data.</text>
</comment>
<dbReference type="SUPFAM" id="SSF55729">
    <property type="entry name" value="Acyl-CoA N-acyltransferases (Nat)"/>
    <property type="match status" value="1"/>
</dbReference>
<dbReference type="OrthoDB" id="630895at2759"/>
<keyword evidence="3" id="KW-1185">Reference proteome</keyword>
<dbReference type="Gene3D" id="3.40.630.30">
    <property type="match status" value="1"/>
</dbReference>
<dbReference type="InterPro" id="IPR053185">
    <property type="entry name" value="SET_domain_protein"/>
</dbReference>
<dbReference type="AlphaFoldDB" id="A0A167ZFS5"/>
<name>A0A167ZFS5_9HYPO</name>
<dbReference type="InterPro" id="IPR046341">
    <property type="entry name" value="SET_dom_sf"/>
</dbReference>
<organism evidence="2 3">
    <name type="scientific">Beauveria brongniartii RCEF 3172</name>
    <dbReference type="NCBI Taxonomy" id="1081107"/>
    <lineage>
        <taxon>Eukaryota</taxon>
        <taxon>Fungi</taxon>
        <taxon>Dikarya</taxon>
        <taxon>Ascomycota</taxon>
        <taxon>Pezizomycotina</taxon>
        <taxon>Sordariomycetes</taxon>
        <taxon>Hypocreomycetidae</taxon>
        <taxon>Hypocreales</taxon>
        <taxon>Cordycipitaceae</taxon>
        <taxon>Beauveria</taxon>
        <taxon>Beauveria brongniartii</taxon>
    </lineage>
</organism>
<proteinExistence type="predicted"/>
<reference evidence="2 3" key="1">
    <citation type="journal article" date="2016" name="Genome Biol. Evol.">
        <title>Divergent and convergent evolution of fungal pathogenicity.</title>
        <authorList>
            <person name="Shang Y."/>
            <person name="Xiao G."/>
            <person name="Zheng P."/>
            <person name="Cen K."/>
            <person name="Zhan S."/>
            <person name="Wang C."/>
        </authorList>
    </citation>
    <scope>NUCLEOTIDE SEQUENCE [LARGE SCALE GENOMIC DNA]</scope>
    <source>
        <strain evidence="2 3">RCEF 3172</strain>
    </source>
</reference>
<protein>
    <submittedName>
        <fullName evidence="2">SET domain-containing protein 5</fullName>
    </submittedName>
</protein>
<feature type="domain" description="SET" evidence="1">
    <location>
        <begin position="118"/>
        <end position="182"/>
    </location>
</feature>
<evidence type="ECO:0000313" key="3">
    <source>
        <dbReference type="Proteomes" id="UP000076863"/>
    </source>
</evidence>
<dbReference type="PANTHER" id="PTHR47332:SF2">
    <property type="entry name" value="SET-6"/>
    <property type="match status" value="1"/>
</dbReference>
<dbReference type="Proteomes" id="UP000076863">
    <property type="component" value="Unassembled WGS sequence"/>
</dbReference>
<dbReference type="PANTHER" id="PTHR47332">
    <property type="entry name" value="SET DOMAIN-CONTAINING PROTEIN 5"/>
    <property type="match status" value="1"/>
</dbReference>
<evidence type="ECO:0000313" key="2">
    <source>
        <dbReference type="EMBL" id="KZZ92604.1"/>
    </source>
</evidence>
<dbReference type="SUPFAM" id="SSF82199">
    <property type="entry name" value="SET domain"/>
    <property type="match status" value="1"/>
</dbReference>
<accession>A0A167ZFS5</accession>
<dbReference type="Gene3D" id="2.170.270.10">
    <property type="entry name" value="SET domain"/>
    <property type="match status" value="1"/>
</dbReference>
<dbReference type="InterPro" id="IPR016181">
    <property type="entry name" value="Acyl_CoA_acyltransferase"/>
</dbReference>